<evidence type="ECO:0000313" key="1">
    <source>
        <dbReference type="EMBL" id="KAG8655531.1"/>
    </source>
</evidence>
<reference evidence="2" key="1">
    <citation type="journal article" date="2016" name="Nat. Biotechnol.">
        <title>Sequencing wild and cultivated cassava and related species reveals extensive interspecific hybridization and genetic diversity.</title>
        <authorList>
            <person name="Bredeson J.V."/>
            <person name="Lyons J.B."/>
            <person name="Prochnik S.E."/>
            <person name="Wu G.A."/>
            <person name="Ha C.M."/>
            <person name="Edsinger-Gonzales E."/>
            <person name="Grimwood J."/>
            <person name="Schmutz J."/>
            <person name="Rabbi I.Y."/>
            <person name="Egesi C."/>
            <person name="Nauluvula P."/>
            <person name="Lebot V."/>
            <person name="Ndunguru J."/>
            <person name="Mkamilo G."/>
            <person name="Bart R.S."/>
            <person name="Setter T.L."/>
            <person name="Gleadow R.M."/>
            <person name="Kulakow P."/>
            <person name="Ferguson M.E."/>
            <person name="Rounsley S."/>
            <person name="Rokhsar D.S."/>
        </authorList>
    </citation>
    <scope>NUCLEOTIDE SEQUENCE [LARGE SCALE GENOMIC DNA]</scope>
    <source>
        <strain evidence="2">cv. AM560-2</strain>
    </source>
</reference>
<organism evidence="1 2">
    <name type="scientific">Manihot esculenta</name>
    <name type="common">Cassava</name>
    <name type="synonym">Jatropha manihot</name>
    <dbReference type="NCBI Taxonomy" id="3983"/>
    <lineage>
        <taxon>Eukaryota</taxon>
        <taxon>Viridiplantae</taxon>
        <taxon>Streptophyta</taxon>
        <taxon>Embryophyta</taxon>
        <taxon>Tracheophyta</taxon>
        <taxon>Spermatophyta</taxon>
        <taxon>Magnoliopsida</taxon>
        <taxon>eudicotyledons</taxon>
        <taxon>Gunneridae</taxon>
        <taxon>Pentapetalae</taxon>
        <taxon>rosids</taxon>
        <taxon>fabids</taxon>
        <taxon>Malpighiales</taxon>
        <taxon>Euphorbiaceae</taxon>
        <taxon>Crotonoideae</taxon>
        <taxon>Manihoteae</taxon>
        <taxon>Manihot</taxon>
    </lineage>
</organism>
<keyword evidence="2" id="KW-1185">Reference proteome</keyword>
<sequence length="344" mass="38595">MTERTNLWRNPKPTFSPLSYSDRKAIIPASCKSVLLHDWWLVKSEDKGIAVAGFASRERLGARVFTSARISRRLDATTLETLDGVTIKISGLINRSQSHQNGFSFMVCNSFQLGFPYCWEDCVSQCCGEESSKQSCIDAYTFLPFTLDNLPATRLRDHVMCLPEDSENLFCDVMGKLRDNASQHAPVTGNSNSANEGPSVTASSEMEETPRKHKKLKTDQMQRDDDDRTLEAKDTVTKFNRCKGVVTRSMSRSRNLKSKGEEDVPLSSPANFRNSRNKLGKNLPLNFFIEGESSAQLSTSAAKDSQSAGVVCAMQAGSIYVSSRQDEKDTDFRRSDRLKKYWYE</sequence>
<gene>
    <name evidence="1" type="ORF">MANES_04G049000v8</name>
</gene>
<comment type="caution">
    <text evidence="1">The sequence shown here is derived from an EMBL/GenBank/DDBJ whole genome shotgun (WGS) entry which is preliminary data.</text>
</comment>
<dbReference type="EMBL" id="CM004390">
    <property type="protein sequence ID" value="KAG8655531.1"/>
    <property type="molecule type" value="Genomic_DNA"/>
</dbReference>
<proteinExistence type="predicted"/>
<protein>
    <submittedName>
        <fullName evidence="1">Uncharacterized protein</fullName>
    </submittedName>
</protein>
<evidence type="ECO:0000313" key="2">
    <source>
        <dbReference type="Proteomes" id="UP000091857"/>
    </source>
</evidence>
<accession>A0ACB7HTQ5</accession>
<name>A0ACB7HTQ5_MANES</name>
<dbReference type="Proteomes" id="UP000091857">
    <property type="component" value="Chromosome 4"/>
</dbReference>